<feature type="region of interest" description="Disordered" evidence="1">
    <location>
        <begin position="51"/>
        <end position="83"/>
    </location>
</feature>
<dbReference type="PANTHER" id="PTHR24414:SF184">
    <property type="entry name" value="GALACTOSE OXIDASE_KELCH REPEAT SUPERFAMILY PROTEIN"/>
    <property type="match status" value="1"/>
</dbReference>
<name>A0A6D2HE66_9BRAS</name>
<feature type="compositionally biased region" description="Basic and acidic residues" evidence="1">
    <location>
        <begin position="60"/>
        <end position="83"/>
    </location>
</feature>
<sequence>MTNSNYEQLNIPELFFSPCGCELRRLRYRSNEIMIDREKKELGTTGISFRELDLEDGGEPEERGAGDSRGEREDIKRWREGRDDDSPKLGFCDFLSVSLFQAKIMDLCFPLSELADEIVEDIIARVPRFDYPSLSLVSRRFRSIVASPELYARRSSLGCTEHCLYAVPFNPQTHDYRWYILLRKPNSNRLVPIPSLPLMRSRGRYVPVGSSIYAVGEDDFGVTDSSALSIRIDCTCHTEQPISDCPKPIDGTVADMDDDKVYIIDGKRDDDDNWVKRIKVVNRKTQMLEMTKPEELLGRMWYDSVVKAGKVHMSDHNFHRIFALNRKSLDDIHMEWKNACVIDQILYYYDCHENKLRSFDSKERCWGVVNGVGRLLPERVASVWSQTVSYGGNLAVFFSDIETESGKREIWCAEISLERGQGGEVLGKVEWCHVVFVGHLVLQKALAVMV</sequence>
<evidence type="ECO:0000259" key="2">
    <source>
        <dbReference type="PROSITE" id="PS50181"/>
    </source>
</evidence>
<dbReference type="AlphaFoldDB" id="A0A6D2HE66"/>
<dbReference type="EMBL" id="CACVBM020000088">
    <property type="protein sequence ID" value="CAA7014088.1"/>
    <property type="molecule type" value="Genomic_DNA"/>
</dbReference>
<dbReference type="CDD" id="cd22152">
    <property type="entry name" value="F-box_AtAFR-like"/>
    <property type="match status" value="1"/>
</dbReference>
<proteinExistence type="predicted"/>
<dbReference type="PROSITE" id="PS50181">
    <property type="entry name" value="FBOX"/>
    <property type="match status" value="1"/>
</dbReference>
<gene>
    <name evidence="3" type="ORF">MERR_LOCUS1322</name>
</gene>
<dbReference type="Gene3D" id="2.120.10.80">
    <property type="entry name" value="Kelch-type beta propeller"/>
    <property type="match status" value="1"/>
</dbReference>
<dbReference type="InterPro" id="IPR001810">
    <property type="entry name" value="F-box_dom"/>
</dbReference>
<evidence type="ECO:0000256" key="1">
    <source>
        <dbReference type="SAM" id="MobiDB-lite"/>
    </source>
</evidence>
<dbReference type="SMART" id="SM00256">
    <property type="entry name" value="FBOX"/>
    <property type="match status" value="1"/>
</dbReference>
<dbReference type="Pfam" id="PF25210">
    <property type="entry name" value="Kelch_FKB95"/>
    <property type="match status" value="1"/>
</dbReference>
<evidence type="ECO:0000313" key="4">
    <source>
        <dbReference type="Proteomes" id="UP000467841"/>
    </source>
</evidence>
<dbReference type="SUPFAM" id="SSF117281">
    <property type="entry name" value="Kelch motif"/>
    <property type="match status" value="1"/>
</dbReference>
<dbReference type="InterPro" id="IPR036047">
    <property type="entry name" value="F-box-like_dom_sf"/>
</dbReference>
<dbReference type="InterPro" id="IPR015915">
    <property type="entry name" value="Kelch-typ_b-propeller"/>
</dbReference>
<keyword evidence="4" id="KW-1185">Reference proteome</keyword>
<dbReference type="SUPFAM" id="SSF81383">
    <property type="entry name" value="F-box domain"/>
    <property type="match status" value="1"/>
</dbReference>
<dbReference type="OrthoDB" id="68328at2759"/>
<evidence type="ECO:0000313" key="3">
    <source>
        <dbReference type="EMBL" id="CAA7014088.1"/>
    </source>
</evidence>
<reference evidence="3" key="1">
    <citation type="submission" date="2020-01" db="EMBL/GenBank/DDBJ databases">
        <authorList>
            <person name="Mishra B."/>
        </authorList>
    </citation>
    <scope>NUCLEOTIDE SEQUENCE [LARGE SCALE GENOMIC DNA]</scope>
</reference>
<feature type="domain" description="F-box" evidence="2">
    <location>
        <begin position="108"/>
        <end position="154"/>
    </location>
</feature>
<dbReference type="PANTHER" id="PTHR24414">
    <property type="entry name" value="F-BOX/KELCH-REPEAT PROTEIN SKIP4"/>
    <property type="match status" value="1"/>
</dbReference>
<organism evidence="3 4">
    <name type="scientific">Microthlaspi erraticum</name>
    <dbReference type="NCBI Taxonomy" id="1685480"/>
    <lineage>
        <taxon>Eukaryota</taxon>
        <taxon>Viridiplantae</taxon>
        <taxon>Streptophyta</taxon>
        <taxon>Embryophyta</taxon>
        <taxon>Tracheophyta</taxon>
        <taxon>Spermatophyta</taxon>
        <taxon>Magnoliopsida</taxon>
        <taxon>eudicotyledons</taxon>
        <taxon>Gunneridae</taxon>
        <taxon>Pentapetalae</taxon>
        <taxon>rosids</taxon>
        <taxon>malvids</taxon>
        <taxon>Brassicales</taxon>
        <taxon>Brassicaceae</taxon>
        <taxon>Coluteocarpeae</taxon>
        <taxon>Microthlaspi</taxon>
    </lineage>
</organism>
<dbReference type="Pfam" id="PF00646">
    <property type="entry name" value="F-box"/>
    <property type="match status" value="1"/>
</dbReference>
<dbReference type="InterPro" id="IPR057499">
    <property type="entry name" value="Kelch_FKB95"/>
</dbReference>
<comment type="caution">
    <text evidence="3">The sequence shown here is derived from an EMBL/GenBank/DDBJ whole genome shotgun (WGS) entry which is preliminary data.</text>
</comment>
<protein>
    <recommendedName>
        <fullName evidence="2">F-box domain-containing protein</fullName>
    </recommendedName>
</protein>
<accession>A0A6D2HE66</accession>
<dbReference type="Proteomes" id="UP000467841">
    <property type="component" value="Unassembled WGS sequence"/>
</dbReference>
<dbReference type="InterPro" id="IPR050354">
    <property type="entry name" value="F-box/kelch-repeat_ARATH"/>
</dbReference>